<dbReference type="InterPro" id="IPR036873">
    <property type="entry name" value="Rhodanese-like_dom_sf"/>
</dbReference>
<dbReference type="PROSITE" id="PS00972">
    <property type="entry name" value="USP_1"/>
    <property type="match status" value="1"/>
</dbReference>
<dbReference type="InterPro" id="IPR001763">
    <property type="entry name" value="Rhodanese-like_dom"/>
</dbReference>
<dbReference type="OrthoDB" id="292964at2759"/>
<feature type="region of interest" description="Disordered" evidence="8">
    <location>
        <begin position="206"/>
        <end position="376"/>
    </location>
</feature>
<feature type="compositionally biased region" description="Low complexity" evidence="8">
    <location>
        <begin position="326"/>
        <end position="360"/>
    </location>
</feature>
<feature type="compositionally biased region" description="Basic and acidic residues" evidence="8">
    <location>
        <begin position="134"/>
        <end position="153"/>
    </location>
</feature>
<feature type="compositionally biased region" description="Polar residues" evidence="8">
    <location>
        <begin position="260"/>
        <end position="270"/>
    </location>
</feature>
<dbReference type="EMBL" id="KE504132">
    <property type="protein sequence ID" value="EPT02943.1"/>
    <property type="molecule type" value="Genomic_DNA"/>
</dbReference>
<dbReference type="InterPro" id="IPR028889">
    <property type="entry name" value="USP"/>
</dbReference>
<dbReference type="eggNOG" id="KOG1868">
    <property type="taxonomic scope" value="Eukaryota"/>
</dbReference>
<dbReference type="GO" id="GO:0006508">
    <property type="term" value="P:proteolysis"/>
    <property type="evidence" value="ECO:0007669"/>
    <property type="project" value="UniProtKB-KW"/>
</dbReference>
<feature type="region of interest" description="Disordered" evidence="8">
    <location>
        <begin position="706"/>
        <end position="782"/>
    </location>
</feature>
<dbReference type="InterPro" id="IPR001394">
    <property type="entry name" value="Peptidase_C19_UCH"/>
</dbReference>
<reference evidence="11 12" key="1">
    <citation type="journal article" date="2012" name="Science">
        <title>The Paleozoic origin of enzymatic lignin decomposition reconstructed from 31 fungal genomes.</title>
        <authorList>
            <person name="Floudas D."/>
            <person name="Binder M."/>
            <person name="Riley R."/>
            <person name="Barry K."/>
            <person name="Blanchette R.A."/>
            <person name="Henrissat B."/>
            <person name="Martinez A.T."/>
            <person name="Otillar R."/>
            <person name="Spatafora J.W."/>
            <person name="Yadav J.S."/>
            <person name="Aerts A."/>
            <person name="Benoit I."/>
            <person name="Boyd A."/>
            <person name="Carlson A."/>
            <person name="Copeland A."/>
            <person name="Coutinho P.M."/>
            <person name="de Vries R.P."/>
            <person name="Ferreira P."/>
            <person name="Findley K."/>
            <person name="Foster B."/>
            <person name="Gaskell J."/>
            <person name="Glotzer D."/>
            <person name="Gorecki P."/>
            <person name="Heitman J."/>
            <person name="Hesse C."/>
            <person name="Hori C."/>
            <person name="Igarashi K."/>
            <person name="Jurgens J.A."/>
            <person name="Kallen N."/>
            <person name="Kersten P."/>
            <person name="Kohler A."/>
            <person name="Kuees U."/>
            <person name="Kumar T.K.A."/>
            <person name="Kuo A."/>
            <person name="LaButti K."/>
            <person name="Larrondo L.F."/>
            <person name="Lindquist E."/>
            <person name="Ling A."/>
            <person name="Lombard V."/>
            <person name="Lucas S."/>
            <person name="Lundell T."/>
            <person name="Martin R."/>
            <person name="McLaughlin D.J."/>
            <person name="Morgenstern I."/>
            <person name="Morin E."/>
            <person name="Murat C."/>
            <person name="Nagy L.G."/>
            <person name="Nolan M."/>
            <person name="Ohm R.A."/>
            <person name="Patyshakuliyeva A."/>
            <person name="Rokas A."/>
            <person name="Ruiz-Duenas F.J."/>
            <person name="Sabat G."/>
            <person name="Salamov A."/>
            <person name="Samejima M."/>
            <person name="Schmutz J."/>
            <person name="Slot J.C."/>
            <person name="St John F."/>
            <person name="Stenlid J."/>
            <person name="Sun H."/>
            <person name="Sun S."/>
            <person name="Syed K."/>
            <person name="Tsang A."/>
            <person name="Wiebenga A."/>
            <person name="Young D."/>
            <person name="Pisabarro A."/>
            <person name="Eastwood D.C."/>
            <person name="Martin F."/>
            <person name="Cullen D."/>
            <person name="Grigoriev I.V."/>
            <person name="Hibbett D.S."/>
        </authorList>
    </citation>
    <scope>NUCLEOTIDE SEQUENCE</scope>
    <source>
        <strain evidence="12">FP-58527</strain>
    </source>
</reference>
<dbReference type="Pfam" id="PF00443">
    <property type="entry name" value="UCH"/>
    <property type="match status" value="1"/>
</dbReference>
<dbReference type="Gene3D" id="3.90.70.10">
    <property type="entry name" value="Cysteine proteinases"/>
    <property type="match status" value="1"/>
</dbReference>
<name>S8EEG4_FOMSC</name>
<feature type="domain" description="USP" evidence="10">
    <location>
        <begin position="819"/>
        <end position="1156"/>
    </location>
</feature>
<evidence type="ECO:0000256" key="2">
    <source>
        <dbReference type="ARBA" id="ARBA00009085"/>
    </source>
</evidence>
<evidence type="ECO:0000256" key="1">
    <source>
        <dbReference type="ARBA" id="ARBA00000707"/>
    </source>
</evidence>
<dbReference type="EC" id="3.4.19.12" evidence="3"/>
<dbReference type="PROSITE" id="PS50235">
    <property type="entry name" value="USP_3"/>
    <property type="match status" value="1"/>
</dbReference>
<keyword evidence="7" id="KW-0788">Thiol protease</keyword>
<organism evidence="11 12">
    <name type="scientific">Fomitopsis schrenkii</name>
    <name type="common">Brown rot fungus</name>
    <dbReference type="NCBI Taxonomy" id="2126942"/>
    <lineage>
        <taxon>Eukaryota</taxon>
        <taxon>Fungi</taxon>
        <taxon>Dikarya</taxon>
        <taxon>Basidiomycota</taxon>
        <taxon>Agaricomycotina</taxon>
        <taxon>Agaricomycetes</taxon>
        <taxon>Polyporales</taxon>
        <taxon>Fomitopsis</taxon>
    </lineage>
</organism>
<evidence type="ECO:0000313" key="12">
    <source>
        <dbReference type="Proteomes" id="UP000015241"/>
    </source>
</evidence>
<dbReference type="Gene3D" id="3.40.250.10">
    <property type="entry name" value="Rhodanese-like domain"/>
    <property type="match status" value="1"/>
</dbReference>
<keyword evidence="12" id="KW-1185">Reference proteome</keyword>
<dbReference type="GO" id="GO:0004843">
    <property type="term" value="F:cysteine-type deubiquitinase activity"/>
    <property type="evidence" value="ECO:0007669"/>
    <property type="project" value="UniProtKB-EC"/>
</dbReference>
<feature type="compositionally biased region" description="Low complexity" evidence="8">
    <location>
        <begin position="217"/>
        <end position="255"/>
    </location>
</feature>
<dbReference type="SUPFAM" id="SSF52821">
    <property type="entry name" value="Rhodanese/Cell cycle control phosphatase"/>
    <property type="match status" value="1"/>
</dbReference>
<dbReference type="InterPro" id="IPR018200">
    <property type="entry name" value="USP_CS"/>
</dbReference>
<evidence type="ECO:0000256" key="7">
    <source>
        <dbReference type="ARBA" id="ARBA00022807"/>
    </source>
</evidence>
<dbReference type="STRING" id="743788.S8EEG4"/>
<proteinExistence type="inferred from homology"/>
<dbReference type="Proteomes" id="UP000015241">
    <property type="component" value="Unassembled WGS sequence"/>
</dbReference>
<dbReference type="InParanoid" id="S8EEG4"/>
<sequence>MPGVTVLPPSSALGGVTPRMQNGYSSSLNGTVAEIKEGAKEQAQRVKGAAPLSLLRSARAQITYAKEYELNGDLRNALAACTKAAQLAANVYDSADFKAESQLGRKGVLHKEFVEFQQREGAEIQTRMKRLEARLTEEERSQSSASSEKETESSGRPVGTTIADRIRSLQNGGLAVSTNKRVSREFVSLPHTAILPEALAPKPQRISLPNLPAPPNFATLASPTFASASAPSPHALVPTSSFGPPSPSSSTGSSPRMSHMSLTEFATSFPSIDELEEQDGLKLPSVPTGSSAGRSPFIPPRFPALPMDPGPRPSSTPIPPTIDTFNSRPASPAPNRSPLSPTVPRKPSGLSLRSSPSRSPVLPPSTPSSDKGSEVPVTTSLFPKTLMEYNKRTNFKVLLLDVRTREDFEREHIKTDTVVCIEPSVLLRQDVTADTIENALVIAPRGESVLFTNRDKFDLVGIYDDASETFGDSNSPLSILTRAIYEVALRKFLKHPPVLLVGGLQAWKREHGETELVRGEGSASATKSPGSVTGLFNGMSPVSLNGMSSPPPPPYIEPRTAGGHVRAPAETTSILATTPVSSGDQAIAGRARAETVSTLELQNRRPAALQNGHYTGDLPVSVRLHADGPLSPSSDQALRLVRKPAMIRAASNSISYPSSSFAYSPSPAIPENLTATQSVTQHVSPPPVVNGTPIQYPIVARHISPQASGSSFSSSTGHVSLPPQASINPSSLSRRRSDYIDQSQEALSGLGSRPSIDYPDLSSQHILRPPPAVASSTMERQDNRPRLMQTASYSHMPRAPTIQSDYPVTYWADIQIGTSGLKNLGNTCYMNSTIQCLSATVPFARFFTDGRWKGAVNMMNPLGTKGNLAHAFATILRDMWQGESQCLIPVTFRRSICSYAPQFGGTEQHDSQEFLNFLLDGLHEDLNRVLQKPQIDTTPEREAELEKLPVQIASEQEWQIWRMRNDSLVVDFFQGQFRNRLECLTCHKTSTTYNTFMYLTLPIPTGRAMSRVSLNQCLDAFVKEEVMEKSDACLLIALLLRNCPHCKTMRKATKTLSLSRLPPVLLIHLKRFSSKGHFTDKVETFVDYPLKNLDLTNYMPPPLPPGVHNGGQQLSRDDPRAQTPPYRYDLYGVTNHFGTLSSGHCKPFIELTVCCV</sequence>
<feature type="domain" description="Rhodanese" evidence="9">
    <location>
        <begin position="393"/>
        <end position="516"/>
    </location>
</feature>
<comment type="similarity">
    <text evidence="2">Belongs to the peptidase C19 family.</text>
</comment>
<keyword evidence="6" id="KW-0378">Hydrolase</keyword>
<dbReference type="GO" id="GO:0016579">
    <property type="term" value="P:protein deubiquitination"/>
    <property type="evidence" value="ECO:0007669"/>
    <property type="project" value="InterPro"/>
</dbReference>
<accession>S8EEG4</accession>
<feature type="compositionally biased region" description="Polar residues" evidence="8">
    <location>
        <begin position="723"/>
        <end position="732"/>
    </location>
</feature>
<evidence type="ECO:0000256" key="8">
    <source>
        <dbReference type="SAM" id="MobiDB-lite"/>
    </source>
</evidence>
<feature type="compositionally biased region" description="Low complexity" evidence="8">
    <location>
        <begin position="706"/>
        <end position="720"/>
    </location>
</feature>
<evidence type="ECO:0000256" key="6">
    <source>
        <dbReference type="ARBA" id="ARBA00022801"/>
    </source>
</evidence>
<feature type="compositionally biased region" description="Pro residues" evidence="8">
    <location>
        <begin position="297"/>
        <end position="320"/>
    </location>
</feature>
<keyword evidence="4" id="KW-0645">Protease</keyword>
<comment type="catalytic activity">
    <reaction evidence="1">
        <text>Thiol-dependent hydrolysis of ester, thioester, amide, peptide and isopeptide bonds formed by the C-terminal Gly of ubiquitin (a 76-residue protein attached to proteins as an intracellular targeting signal).</text>
        <dbReference type="EC" id="3.4.19.12"/>
    </reaction>
</comment>
<dbReference type="PROSITE" id="PS50206">
    <property type="entry name" value="RHODANESE_3"/>
    <property type="match status" value="1"/>
</dbReference>
<gene>
    <name evidence="11" type="ORF">FOMPIDRAFT_1014923</name>
</gene>
<dbReference type="HOGENOM" id="CLU_005922_2_1_1"/>
<evidence type="ECO:0000259" key="10">
    <source>
        <dbReference type="PROSITE" id="PS50235"/>
    </source>
</evidence>
<dbReference type="PANTHER" id="PTHR21646">
    <property type="entry name" value="UBIQUITIN CARBOXYL-TERMINAL HYDROLASE"/>
    <property type="match status" value="1"/>
</dbReference>
<dbReference type="InterPro" id="IPR050185">
    <property type="entry name" value="Ub_carboxyl-term_hydrolase"/>
</dbReference>
<evidence type="ECO:0000256" key="4">
    <source>
        <dbReference type="ARBA" id="ARBA00022670"/>
    </source>
</evidence>
<evidence type="ECO:0000256" key="5">
    <source>
        <dbReference type="ARBA" id="ARBA00022786"/>
    </source>
</evidence>
<evidence type="ECO:0000259" key="9">
    <source>
        <dbReference type="PROSITE" id="PS50206"/>
    </source>
</evidence>
<dbReference type="SMART" id="SM00450">
    <property type="entry name" value="RHOD"/>
    <property type="match status" value="1"/>
</dbReference>
<protein>
    <recommendedName>
        <fullName evidence="3">ubiquitinyl hydrolase 1</fullName>
        <ecNumber evidence="3">3.4.19.12</ecNumber>
    </recommendedName>
</protein>
<dbReference type="SUPFAM" id="SSF54001">
    <property type="entry name" value="Cysteine proteinases"/>
    <property type="match status" value="1"/>
</dbReference>
<feature type="region of interest" description="Disordered" evidence="8">
    <location>
        <begin position="134"/>
        <end position="163"/>
    </location>
</feature>
<evidence type="ECO:0000256" key="3">
    <source>
        <dbReference type="ARBA" id="ARBA00012759"/>
    </source>
</evidence>
<dbReference type="InterPro" id="IPR038765">
    <property type="entry name" value="Papain-like_cys_pep_sf"/>
</dbReference>
<keyword evidence="5" id="KW-0833">Ubl conjugation pathway</keyword>
<evidence type="ECO:0000313" key="11">
    <source>
        <dbReference type="EMBL" id="EPT02943.1"/>
    </source>
</evidence>
<dbReference type="AlphaFoldDB" id="S8EEG4"/>
<dbReference type="CDD" id="cd02674">
    <property type="entry name" value="Peptidase_C19R"/>
    <property type="match status" value="1"/>
</dbReference>
<dbReference type="PANTHER" id="PTHR21646:SF95">
    <property type="entry name" value="UBIQUITIN CARBOXYL-TERMINAL HYDROLASE 4-RELATED"/>
    <property type="match status" value="1"/>
</dbReference>